<comment type="caution">
    <text evidence="1">The sequence shown here is derived from an EMBL/GenBank/DDBJ whole genome shotgun (WGS) entry which is preliminary data.</text>
</comment>
<proteinExistence type="predicted"/>
<dbReference type="EMBL" id="ACIO01000160">
    <property type="protein sequence ID" value="EFC99647.1"/>
    <property type="molecule type" value="Genomic_DNA"/>
</dbReference>
<dbReference type="AlphaFoldDB" id="D3AEY9"/>
<dbReference type="Proteomes" id="UP000004968">
    <property type="component" value="Unassembled WGS sequence"/>
</dbReference>
<organism evidence="1 2">
    <name type="scientific">Hungatella hathewayi DSM 13479</name>
    <dbReference type="NCBI Taxonomy" id="566550"/>
    <lineage>
        <taxon>Bacteria</taxon>
        <taxon>Bacillati</taxon>
        <taxon>Bacillota</taxon>
        <taxon>Clostridia</taxon>
        <taxon>Lachnospirales</taxon>
        <taxon>Lachnospiraceae</taxon>
        <taxon>Hungatella</taxon>
    </lineage>
</organism>
<evidence type="ECO:0000313" key="1">
    <source>
        <dbReference type="EMBL" id="EFC99647.1"/>
    </source>
</evidence>
<dbReference type="HOGENOM" id="CLU_211384_0_0_9"/>
<evidence type="ECO:0000313" key="2">
    <source>
        <dbReference type="Proteomes" id="UP000004968"/>
    </source>
</evidence>
<dbReference type="RefSeq" id="WP_006772694.1">
    <property type="nucleotide sequence ID" value="NZ_GG667635.1"/>
</dbReference>
<reference evidence="1 2" key="1">
    <citation type="submission" date="2010-01" db="EMBL/GenBank/DDBJ databases">
        <authorList>
            <person name="Weinstock G."/>
            <person name="Sodergren E."/>
            <person name="Clifton S."/>
            <person name="Fulton L."/>
            <person name="Fulton B."/>
            <person name="Courtney L."/>
            <person name="Fronick C."/>
            <person name="Harrison M."/>
            <person name="Strong C."/>
            <person name="Farmer C."/>
            <person name="Delahaunty K."/>
            <person name="Markovic C."/>
            <person name="Hall O."/>
            <person name="Minx P."/>
            <person name="Tomlinson C."/>
            <person name="Mitreva M."/>
            <person name="Nelson J."/>
            <person name="Hou S."/>
            <person name="Wollam A."/>
            <person name="Pepin K.H."/>
            <person name="Johnson M."/>
            <person name="Bhonagiri V."/>
            <person name="Nash W.E."/>
            <person name="Warren W."/>
            <person name="Chinwalla A."/>
            <person name="Mardis E.R."/>
            <person name="Wilson R.K."/>
        </authorList>
    </citation>
    <scope>NUCLEOTIDE SEQUENCE [LARGE SCALE GENOMIC DNA]</scope>
    <source>
        <strain evidence="1 2">DSM 13479</strain>
    </source>
</reference>
<name>D3AEY9_9FIRM</name>
<accession>D3AEY9</accession>
<protein>
    <submittedName>
        <fullName evidence="1">Uncharacterized protein</fullName>
    </submittedName>
</protein>
<dbReference type="GeneID" id="93146932"/>
<sequence>MSVEERHLLNKIRFFEDMLLRSKDYRQQENIGKELTVMRIRLQKLRFNKMRTGA</sequence>
<gene>
    <name evidence="1" type="ORF">CLOSTHATH_02173</name>
</gene>